<dbReference type="Pfam" id="PF12680">
    <property type="entry name" value="SnoaL_2"/>
    <property type="match status" value="1"/>
</dbReference>
<dbReference type="InterPro" id="IPR037401">
    <property type="entry name" value="SnoaL-like"/>
</dbReference>
<name>A0A1I6F866_9PSEU</name>
<dbReference type="STRING" id="84724.SAMN04488564_109279"/>
<dbReference type="AlphaFoldDB" id="A0A1I6F866"/>
<dbReference type="InterPro" id="IPR032710">
    <property type="entry name" value="NTF2-like_dom_sf"/>
</dbReference>
<evidence type="ECO:0000313" key="2">
    <source>
        <dbReference type="EMBL" id="SFR26154.1"/>
    </source>
</evidence>
<protein>
    <submittedName>
        <fullName evidence="2">SnoaL-like domain-containing protein</fullName>
    </submittedName>
</protein>
<evidence type="ECO:0000313" key="3">
    <source>
        <dbReference type="Proteomes" id="UP000198583"/>
    </source>
</evidence>
<sequence length="126" mass="14131">MNDLVQGWLDFWNGEFDLAEKIVHEDFGWHVAPLTGGPSQDHTGREGLVEWVRGSHQNMPGLKFTVEVGPISQEPFHVVRWLAEAGAVSFHGTDILRVEDGRIAEYWLNADGLWAAQQLGIMPRPS</sequence>
<proteinExistence type="predicted"/>
<keyword evidence="3" id="KW-1185">Reference proteome</keyword>
<gene>
    <name evidence="2" type="ORF">SAMN04488564_109279</name>
</gene>
<dbReference type="Proteomes" id="UP000198583">
    <property type="component" value="Unassembled WGS sequence"/>
</dbReference>
<feature type="domain" description="SnoaL-like" evidence="1">
    <location>
        <begin position="5"/>
        <end position="106"/>
    </location>
</feature>
<dbReference type="RefSeq" id="WP_093601948.1">
    <property type="nucleotide sequence ID" value="NZ_FOYL01000009.1"/>
</dbReference>
<organism evidence="2 3">
    <name type="scientific">Lentzea waywayandensis</name>
    <dbReference type="NCBI Taxonomy" id="84724"/>
    <lineage>
        <taxon>Bacteria</taxon>
        <taxon>Bacillati</taxon>
        <taxon>Actinomycetota</taxon>
        <taxon>Actinomycetes</taxon>
        <taxon>Pseudonocardiales</taxon>
        <taxon>Pseudonocardiaceae</taxon>
        <taxon>Lentzea</taxon>
    </lineage>
</organism>
<evidence type="ECO:0000259" key="1">
    <source>
        <dbReference type="Pfam" id="PF12680"/>
    </source>
</evidence>
<dbReference type="SUPFAM" id="SSF54427">
    <property type="entry name" value="NTF2-like"/>
    <property type="match status" value="1"/>
</dbReference>
<reference evidence="3" key="1">
    <citation type="submission" date="2016-10" db="EMBL/GenBank/DDBJ databases">
        <authorList>
            <person name="Varghese N."/>
            <person name="Submissions S."/>
        </authorList>
    </citation>
    <scope>NUCLEOTIDE SEQUENCE [LARGE SCALE GENOMIC DNA]</scope>
    <source>
        <strain evidence="3">DSM 44232</strain>
    </source>
</reference>
<dbReference type="EMBL" id="FOYL01000009">
    <property type="protein sequence ID" value="SFR26154.1"/>
    <property type="molecule type" value="Genomic_DNA"/>
</dbReference>
<accession>A0A1I6F866</accession>
<dbReference type="OrthoDB" id="4153705at2"/>
<dbReference type="Gene3D" id="3.10.450.50">
    <property type="match status" value="1"/>
</dbReference>